<comment type="similarity">
    <text evidence="1 4 7">Belongs to the tRNA pseudouridine synthase TruA family.</text>
</comment>
<evidence type="ECO:0000313" key="9">
    <source>
        <dbReference type="EMBL" id="OPX56628.1"/>
    </source>
</evidence>
<dbReference type="PANTHER" id="PTHR11142">
    <property type="entry name" value="PSEUDOURIDYLATE SYNTHASE"/>
    <property type="match status" value="1"/>
</dbReference>
<protein>
    <recommendedName>
        <fullName evidence="4">tRNA pseudouridine synthase A</fullName>
        <ecNumber evidence="4">5.4.99.12</ecNumber>
    </recommendedName>
    <alternativeName>
        <fullName evidence="4">tRNA pseudouridine(38-40) synthase</fullName>
    </alternativeName>
    <alternativeName>
        <fullName evidence="4">tRNA pseudouridylate synthase I</fullName>
    </alternativeName>
    <alternativeName>
        <fullName evidence="4">tRNA-uridine isomerase I</fullName>
    </alternativeName>
</protein>
<gene>
    <name evidence="4" type="primary">truA</name>
    <name evidence="9" type="ORF">BTE48_01635</name>
</gene>
<dbReference type="EMBL" id="MTSM01000002">
    <property type="protein sequence ID" value="OPX56628.1"/>
    <property type="molecule type" value="Genomic_DNA"/>
</dbReference>
<keyword evidence="2 4" id="KW-0819">tRNA processing</keyword>
<comment type="function">
    <text evidence="4">Formation of pseudouridine at positions 38, 39 and 40 in the anticodon stem and loop of transfer RNAs.</text>
</comment>
<dbReference type="Pfam" id="PF01416">
    <property type="entry name" value="PseudoU_synth_1"/>
    <property type="match status" value="2"/>
</dbReference>
<keyword evidence="3 4" id="KW-0413">Isomerase</keyword>
<dbReference type="Proteomes" id="UP000191418">
    <property type="component" value="Unassembled WGS sequence"/>
</dbReference>
<dbReference type="GO" id="GO:0160147">
    <property type="term" value="F:tRNA pseudouridine(38-40) synthase activity"/>
    <property type="evidence" value="ECO:0007669"/>
    <property type="project" value="UniProtKB-EC"/>
</dbReference>
<evidence type="ECO:0000256" key="6">
    <source>
        <dbReference type="PIRSR" id="PIRSR001430-2"/>
    </source>
</evidence>
<dbReference type="Gene3D" id="3.30.70.660">
    <property type="entry name" value="Pseudouridine synthase I, catalytic domain, C-terminal subdomain"/>
    <property type="match status" value="1"/>
</dbReference>
<dbReference type="InterPro" id="IPR020095">
    <property type="entry name" value="PsdUridine_synth_TruA_C"/>
</dbReference>
<accession>A0A1T4LK25</accession>
<dbReference type="InterPro" id="IPR001406">
    <property type="entry name" value="PsdUridine_synth_TruA"/>
</dbReference>
<organism evidence="9 10">
    <name type="scientific">Oceanospirillum multiglobuliferum</name>
    <dbReference type="NCBI Taxonomy" id="64969"/>
    <lineage>
        <taxon>Bacteria</taxon>
        <taxon>Pseudomonadati</taxon>
        <taxon>Pseudomonadota</taxon>
        <taxon>Gammaproteobacteria</taxon>
        <taxon>Oceanospirillales</taxon>
        <taxon>Oceanospirillaceae</taxon>
        <taxon>Oceanospirillum</taxon>
    </lineage>
</organism>
<dbReference type="CDD" id="cd02570">
    <property type="entry name" value="PseudoU_synth_EcTruA"/>
    <property type="match status" value="1"/>
</dbReference>
<feature type="domain" description="Pseudouridine synthase I TruA alpha/beta" evidence="8">
    <location>
        <begin position="21"/>
        <end position="118"/>
    </location>
</feature>
<feature type="domain" description="Pseudouridine synthase I TruA alpha/beta" evidence="8">
    <location>
        <begin position="157"/>
        <end position="259"/>
    </location>
</feature>
<dbReference type="HAMAP" id="MF_00171">
    <property type="entry name" value="TruA"/>
    <property type="match status" value="1"/>
</dbReference>
<dbReference type="GO" id="GO:0031119">
    <property type="term" value="P:tRNA pseudouridine synthesis"/>
    <property type="evidence" value="ECO:0007669"/>
    <property type="project" value="UniProtKB-UniRule"/>
</dbReference>
<evidence type="ECO:0000256" key="4">
    <source>
        <dbReference type="HAMAP-Rule" id="MF_00171"/>
    </source>
</evidence>
<evidence type="ECO:0000256" key="1">
    <source>
        <dbReference type="ARBA" id="ARBA00009375"/>
    </source>
</evidence>
<keyword evidence="10" id="KW-1185">Reference proteome</keyword>
<evidence type="ECO:0000256" key="3">
    <source>
        <dbReference type="ARBA" id="ARBA00023235"/>
    </source>
</evidence>
<dbReference type="PIRSF" id="PIRSF001430">
    <property type="entry name" value="tRNA_psdUrid_synth"/>
    <property type="match status" value="1"/>
</dbReference>
<dbReference type="GO" id="GO:0003723">
    <property type="term" value="F:RNA binding"/>
    <property type="evidence" value="ECO:0007669"/>
    <property type="project" value="InterPro"/>
</dbReference>
<dbReference type="PANTHER" id="PTHR11142:SF0">
    <property type="entry name" value="TRNA PSEUDOURIDINE SYNTHASE-LIKE 1"/>
    <property type="match status" value="1"/>
</dbReference>
<dbReference type="InterPro" id="IPR020094">
    <property type="entry name" value="TruA/RsuA/RluB/E/F_N"/>
</dbReference>
<dbReference type="AlphaFoldDB" id="A0A1T4LK25"/>
<comment type="subunit">
    <text evidence="4">Homodimer.</text>
</comment>
<dbReference type="SUPFAM" id="SSF55120">
    <property type="entry name" value="Pseudouridine synthase"/>
    <property type="match status" value="1"/>
</dbReference>
<dbReference type="InterPro" id="IPR020103">
    <property type="entry name" value="PsdUridine_synth_cat_dom_sf"/>
</dbReference>
<evidence type="ECO:0000256" key="5">
    <source>
        <dbReference type="PIRSR" id="PIRSR001430-1"/>
    </source>
</evidence>
<feature type="active site" description="Nucleophile" evidence="4 5">
    <location>
        <position position="66"/>
    </location>
</feature>
<dbReference type="NCBIfam" id="TIGR00071">
    <property type="entry name" value="hisT_truA"/>
    <property type="match status" value="1"/>
</dbReference>
<proteinExistence type="inferred from homology"/>
<dbReference type="FunFam" id="3.30.70.580:FF:000001">
    <property type="entry name" value="tRNA pseudouridine synthase A"/>
    <property type="match status" value="1"/>
</dbReference>
<dbReference type="InterPro" id="IPR020097">
    <property type="entry name" value="PsdUridine_synth_TruA_a/b_dom"/>
</dbReference>
<dbReference type="STRING" id="64969.SAMN02745127_00508"/>
<comment type="caution">
    <text evidence="9">The sequence shown here is derived from an EMBL/GenBank/DDBJ whole genome shotgun (WGS) entry which is preliminary data.</text>
</comment>
<dbReference type="EC" id="5.4.99.12" evidence="4"/>
<comment type="caution">
    <text evidence="4">Lacks conserved residue(s) required for the propagation of feature annotation.</text>
</comment>
<reference evidence="9 10" key="1">
    <citation type="submission" date="2017-01" db="EMBL/GenBank/DDBJ databases">
        <title>Genome Sequencing of a Marine Spirillum, Oceanospirillum multiglobuliferum ATCC 33336, from Japan.</title>
        <authorList>
            <person name="Carney J.G."/>
            <person name="Trachtenberg A.M."/>
            <person name="Rheaume B.A."/>
            <person name="Linnane J.D."/>
            <person name="Pitts N.L."/>
            <person name="Mykles D.L."/>
            <person name="Maclea K.S."/>
        </authorList>
    </citation>
    <scope>NUCLEOTIDE SEQUENCE [LARGE SCALE GENOMIC DNA]</scope>
    <source>
        <strain evidence="9 10">ATCC 33336</strain>
    </source>
</reference>
<dbReference type="OrthoDB" id="9811823at2"/>
<name>A0A1T4LK25_9GAMM</name>
<comment type="catalytic activity">
    <reaction evidence="4 7">
        <text>uridine(38/39/40) in tRNA = pseudouridine(38/39/40) in tRNA</text>
        <dbReference type="Rhea" id="RHEA:22376"/>
        <dbReference type="Rhea" id="RHEA-COMP:10085"/>
        <dbReference type="Rhea" id="RHEA-COMP:10087"/>
        <dbReference type="ChEBI" id="CHEBI:65314"/>
        <dbReference type="ChEBI" id="CHEBI:65315"/>
        <dbReference type="EC" id="5.4.99.12"/>
    </reaction>
</comment>
<sequence length="277" mass="31098">MNLFSVISDDNGRPGRYAMSIEYNGSAYHGWQAQQPGVSSVQETLEAAISKVANEPIRVLCSGRTDTGVHGCSQIVHFDSVAIRSSKAWVYGCNANLPNDIVVRWAQPVSDDFHARYSATARRYRYVIYNNRIRPALMHDQLTWHDQYLDADKMHEAVQSLLGENDFSSFRAAGCQSNTPWREIQEAKVFRQGQLVVLEIKANAFLHHMIRNIVGVLLPIGEGVKPVEWTKELLQVRDRTKAGVTAPPNGLYFVEAIYPEQFALPVEPLGPSFLNLI</sequence>
<dbReference type="RefSeq" id="WP_078744113.1">
    <property type="nucleotide sequence ID" value="NZ_FUXG01000002.1"/>
</dbReference>
<dbReference type="Gene3D" id="3.30.70.580">
    <property type="entry name" value="Pseudouridine synthase I, catalytic domain, N-terminal subdomain"/>
    <property type="match status" value="1"/>
</dbReference>
<evidence type="ECO:0000256" key="2">
    <source>
        <dbReference type="ARBA" id="ARBA00022694"/>
    </source>
</evidence>
<evidence type="ECO:0000259" key="8">
    <source>
        <dbReference type="Pfam" id="PF01416"/>
    </source>
</evidence>
<evidence type="ECO:0000313" key="10">
    <source>
        <dbReference type="Proteomes" id="UP000191418"/>
    </source>
</evidence>
<feature type="binding site" evidence="4 6">
    <location>
        <position position="124"/>
    </location>
    <ligand>
        <name>substrate</name>
    </ligand>
</feature>
<evidence type="ECO:0000256" key="7">
    <source>
        <dbReference type="RuleBase" id="RU003792"/>
    </source>
</evidence>